<dbReference type="InterPro" id="IPR052173">
    <property type="entry name" value="Beta-lactam_resp_regulator"/>
</dbReference>
<comment type="subcellular location">
    <subcellularLocation>
        <location evidence="1">Membrane</location>
        <topology evidence="1">Single-pass membrane protein</topology>
    </subcellularLocation>
</comment>
<evidence type="ECO:0000256" key="2">
    <source>
        <dbReference type="ARBA" id="ARBA00022692"/>
    </source>
</evidence>
<dbReference type="InterPro" id="IPR008756">
    <property type="entry name" value="Peptidase_M56"/>
</dbReference>
<feature type="transmembrane region" description="Helical" evidence="5">
    <location>
        <begin position="318"/>
        <end position="336"/>
    </location>
</feature>
<feature type="transmembrane region" description="Helical" evidence="5">
    <location>
        <begin position="20"/>
        <end position="43"/>
    </location>
</feature>
<dbReference type="InterPro" id="IPR037682">
    <property type="entry name" value="TonB_C"/>
</dbReference>
<dbReference type="SUPFAM" id="SSF74653">
    <property type="entry name" value="TolA/TonB C-terminal domain"/>
    <property type="match status" value="1"/>
</dbReference>
<name>A0A2H3NKW1_9BACT</name>
<feature type="transmembrane region" description="Helical" evidence="5">
    <location>
        <begin position="112"/>
        <end position="137"/>
    </location>
</feature>
<evidence type="ECO:0000256" key="5">
    <source>
        <dbReference type="SAM" id="Phobius"/>
    </source>
</evidence>
<proteinExistence type="predicted"/>
<dbReference type="GO" id="GO:0016020">
    <property type="term" value="C:membrane"/>
    <property type="evidence" value="ECO:0007669"/>
    <property type="project" value="UniProtKB-SubCell"/>
</dbReference>
<evidence type="ECO:0000259" key="6">
    <source>
        <dbReference type="PROSITE" id="PS52015"/>
    </source>
</evidence>
<sequence>MLDLPDVLLMLDTLGRFVTTTVAGPVVLWTLVALAAWGGLRLVPSPPLVQYWTRVGVLLALPLGLAAALLDLGLPGEVFRPVSDVPWLGRTLAPIVVDAASTGTSASPAWRILFVGAGIGAIGAGGAAVVALTRLAADAYALHRFRAAHPPNAPAWVQEQVDTHATTLGITRPVSVCCAPDIAVPMTVGGGRPRLFLPESLCSDEQALAMTLTHELVHVQRFDYVVHVLVRTVRALFVAHPLVPIYARAVATYREQACDAAVLATNRVPRKAYATLLLQWTQRVSSTPASALGLAYSSSTLKSRISAMTSHVVPSRPALSLVLSALLLVTTFTLMACGDVGTEEPSNATPPDAPVPPTEIDTQPQLDGGMQALYSAVTYPDIAQEHGVEGRMVVQFVVTRDGTPTDLTILNADVQGEGPTPPEDAAQSLEDAALDAVRGMTFTPGEHEGQAVNAQMAVPIRFQLPE</sequence>
<dbReference type="PANTHER" id="PTHR34978:SF3">
    <property type="entry name" value="SLR0241 PROTEIN"/>
    <property type="match status" value="1"/>
</dbReference>
<keyword evidence="2 5" id="KW-0812">Transmembrane</keyword>
<dbReference type="PROSITE" id="PS52015">
    <property type="entry name" value="TONB_CTD"/>
    <property type="match status" value="1"/>
</dbReference>
<evidence type="ECO:0000313" key="7">
    <source>
        <dbReference type="EMBL" id="PEN06668.1"/>
    </source>
</evidence>
<protein>
    <recommendedName>
        <fullName evidence="6">TonB C-terminal domain-containing protein</fullName>
    </recommendedName>
</protein>
<evidence type="ECO:0000256" key="1">
    <source>
        <dbReference type="ARBA" id="ARBA00004167"/>
    </source>
</evidence>
<keyword evidence="8" id="KW-1185">Reference proteome</keyword>
<dbReference type="EMBL" id="PDEP01000007">
    <property type="protein sequence ID" value="PEN06668.1"/>
    <property type="molecule type" value="Genomic_DNA"/>
</dbReference>
<accession>A0A2H3NKW1</accession>
<feature type="domain" description="TonB C-terminal" evidence="6">
    <location>
        <begin position="364"/>
        <end position="466"/>
    </location>
</feature>
<feature type="transmembrane region" description="Helical" evidence="5">
    <location>
        <begin position="55"/>
        <end position="74"/>
    </location>
</feature>
<comment type="caution">
    <text evidence="7">The sequence shown here is derived from an EMBL/GenBank/DDBJ whole genome shotgun (WGS) entry which is preliminary data.</text>
</comment>
<evidence type="ECO:0000256" key="4">
    <source>
        <dbReference type="ARBA" id="ARBA00023136"/>
    </source>
</evidence>
<gene>
    <name evidence="7" type="ORF">CRI93_08460</name>
</gene>
<dbReference type="CDD" id="cd07341">
    <property type="entry name" value="M56_BlaR1_MecR1_like"/>
    <property type="match status" value="1"/>
</dbReference>
<keyword evidence="4 5" id="KW-0472">Membrane</keyword>
<evidence type="ECO:0000313" key="8">
    <source>
        <dbReference type="Proteomes" id="UP000221024"/>
    </source>
</evidence>
<evidence type="ECO:0000256" key="3">
    <source>
        <dbReference type="ARBA" id="ARBA00022989"/>
    </source>
</evidence>
<dbReference type="InterPro" id="IPR006260">
    <property type="entry name" value="TonB/TolA_C"/>
</dbReference>
<dbReference type="Proteomes" id="UP000221024">
    <property type="component" value="Unassembled WGS sequence"/>
</dbReference>
<dbReference type="Pfam" id="PF03544">
    <property type="entry name" value="TonB_C"/>
    <property type="match status" value="1"/>
</dbReference>
<dbReference type="GO" id="GO:0055085">
    <property type="term" value="P:transmembrane transport"/>
    <property type="evidence" value="ECO:0007669"/>
    <property type="project" value="InterPro"/>
</dbReference>
<dbReference type="Gene3D" id="3.30.1150.10">
    <property type="match status" value="1"/>
</dbReference>
<dbReference type="AlphaFoldDB" id="A0A2H3NKW1"/>
<organism evidence="7 8">
    <name type="scientific">Longimonas halophila</name>
    <dbReference type="NCBI Taxonomy" id="1469170"/>
    <lineage>
        <taxon>Bacteria</taxon>
        <taxon>Pseudomonadati</taxon>
        <taxon>Rhodothermota</taxon>
        <taxon>Rhodothermia</taxon>
        <taxon>Rhodothermales</taxon>
        <taxon>Salisaetaceae</taxon>
        <taxon>Longimonas</taxon>
    </lineage>
</organism>
<reference evidence="7 8" key="1">
    <citation type="submission" date="2017-10" db="EMBL/GenBank/DDBJ databases">
        <title>Draft genome of Longimonas halophila.</title>
        <authorList>
            <person name="Goh K.M."/>
            <person name="Shamsir M.S."/>
            <person name="Lim S.W."/>
        </authorList>
    </citation>
    <scope>NUCLEOTIDE SEQUENCE [LARGE SCALE GENOMIC DNA]</scope>
    <source>
        <strain evidence="7 8">KCTC 42399</strain>
    </source>
</reference>
<dbReference type="Pfam" id="PF05569">
    <property type="entry name" value="Peptidase_M56"/>
    <property type="match status" value="1"/>
</dbReference>
<dbReference type="NCBIfam" id="TIGR01352">
    <property type="entry name" value="tonB_Cterm"/>
    <property type="match status" value="1"/>
</dbReference>
<keyword evidence="3 5" id="KW-1133">Transmembrane helix</keyword>
<dbReference type="PANTHER" id="PTHR34978">
    <property type="entry name" value="POSSIBLE SENSOR-TRANSDUCER PROTEIN BLAR"/>
    <property type="match status" value="1"/>
</dbReference>